<comment type="similarity">
    <text evidence="3">Belongs to the N-acetylmuramoyl-L-alanine amidase 3 family.</text>
</comment>
<evidence type="ECO:0000256" key="5">
    <source>
        <dbReference type="ARBA" id="ARBA00022729"/>
    </source>
</evidence>
<evidence type="ECO:0000256" key="7">
    <source>
        <dbReference type="ARBA" id="ARBA00022801"/>
    </source>
</evidence>
<dbReference type="Pfam" id="PF01520">
    <property type="entry name" value="Amidase_3"/>
    <property type="match status" value="1"/>
</dbReference>
<comment type="subcellular location">
    <subcellularLocation>
        <location evidence="2">Periplasm</location>
    </subcellularLocation>
</comment>
<keyword evidence="5" id="KW-0732">Signal</keyword>
<protein>
    <recommendedName>
        <fullName evidence="9">N-acetylmuramoyl-L-alanine amidase AmiC</fullName>
        <ecNumber evidence="4">3.5.1.28</ecNumber>
    </recommendedName>
</protein>
<evidence type="ECO:0000256" key="2">
    <source>
        <dbReference type="ARBA" id="ARBA00004418"/>
    </source>
</evidence>
<dbReference type="Proteomes" id="UP000029444">
    <property type="component" value="Unassembled WGS sequence"/>
</dbReference>
<keyword evidence="8" id="KW-0961">Cell wall biogenesis/degradation</keyword>
<dbReference type="InterPro" id="IPR050695">
    <property type="entry name" value="N-acetylmuramoyl_amidase_3"/>
</dbReference>
<feature type="region of interest" description="Disordered" evidence="10">
    <location>
        <begin position="145"/>
        <end position="171"/>
    </location>
</feature>
<dbReference type="PANTHER" id="PTHR30404:SF0">
    <property type="entry name" value="N-ACETYLMURAMOYL-L-ALANINE AMIDASE AMIC"/>
    <property type="match status" value="1"/>
</dbReference>
<evidence type="ECO:0000256" key="3">
    <source>
        <dbReference type="ARBA" id="ARBA00010860"/>
    </source>
</evidence>
<accession>A0A095SIU8</accession>
<feature type="domain" description="LysM" evidence="11">
    <location>
        <begin position="418"/>
        <end position="461"/>
    </location>
</feature>
<keyword evidence="6" id="KW-0574">Periplasm</keyword>
<dbReference type="eggNOG" id="COG1388">
    <property type="taxonomic scope" value="Bacteria"/>
</dbReference>
<dbReference type="FunFam" id="3.40.630.40:FF:000001">
    <property type="entry name" value="N-acetylmuramoyl-L-alanine amidase"/>
    <property type="match status" value="1"/>
</dbReference>
<dbReference type="EC" id="3.5.1.28" evidence="4"/>
<dbReference type="Gene3D" id="2.60.40.3500">
    <property type="match status" value="1"/>
</dbReference>
<dbReference type="SMART" id="SM00257">
    <property type="entry name" value="LysM"/>
    <property type="match status" value="1"/>
</dbReference>
<gene>
    <name evidence="12" type="ORF">Y5S_02349</name>
</gene>
<comment type="caution">
    <text evidence="12">The sequence shown here is derived from an EMBL/GenBank/DDBJ whole genome shotgun (WGS) entry which is preliminary data.</text>
</comment>
<dbReference type="SUPFAM" id="SSF53187">
    <property type="entry name" value="Zn-dependent exopeptidases"/>
    <property type="match status" value="1"/>
</dbReference>
<dbReference type="GO" id="GO:0008745">
    <property type="term" value="F:N-acetylmuramoyl-L-alanine amidase activity"/>
    <property type="evidence" value="ECO:0007669"/>
    <property type="project" value="UniProtKB-EC"/>
</dbReference>
<dbReference type="CDD" id="cd02696">
    <property type="entry name" value="MurNAc-LAA"/>
    <property type="match status" value="1"/>
</dbReference>
<evidence type="ECO:0000256" key="8">
    <source>
        <dbReference type="ARBA" id="ARBA00023316"/>
    </source>
</evidence>
<comment type="catalytic activity">
    <reaction evidence="1">
        <text>Hydrolyzes the link between N-acetylmuramoyl residues and L-amino acid residues in certain cell-wall glycopeptides.</text>
        <dbReference type="EC" id="3.5.1.28"/>
    </reaction>
</comment>
<sequence>MMRRTDNKKRFLPVLLMVAGWLVSPMLLAKESIESVRLHRAPDHTRIVFDLPAPLDHKLDKLANPDRIVLDLQDAKLDFDINSLDYASSPIANIRVGEHADKTRVVFDMREGVRTRTNLLKPIEPHGWRLVVDLFDKALTDSPASRSAAASAPAATKPGKAPEVKKTSQDQQRLMIVAIDPGHGGEDPGARGPSGTWEKTVVLQIAKKLEKLINDQAGMRAVMVRDGDYYVPLAERRKIARQQHNADVFVSIHADAFTDARAHGASVFALSNRGATSAKARYLAKIANESDRVAGVYEEEEDDSSLLSVLADLQMNGSMAGSLYLGRQVLMEMGKVTKLHGNRDKVEQAGFAVLKEPEMVSILVETGFISNPTEEKNLRSSAHQTKLARSILSGIDDYFRSHPAPNSWYAAQRREKGEEYRIQPGDTLSEIARQYSVSEQSIRSANDIRGDRIMVGQVLKIPRS</sequence>
<dbReference type="GO" id="GO:0030288">
    <property type="term" value="C:outer membrane-bounded periplasmic space"/>
    <property type="evidence" value="ECO:0007669"/>
    <property type="project" value="TreeGrafter"/>
</dbReference>
<dbReference type="CDD" id="cd00118">
    <property type="entry name" value="LysM"/>
    <property type="match status" value="1"/>
</dbReference>
<dbReference type="InterPro" id="IPR018392">
    <property type="entry name" value="LysM"/>
</dbReference>
<evidence type="ECO:0000256" key="9">
    <source>
        <dbReference type="ARBA" id="ARBA00074581"/>
    </source>
</evidence>
<evidence type="ECO:0000256" key="10">
    <source>
        <dbReference type="SAM" id="MobiDB-lite"/>
    </source>
</evidence>
<dbReference type="InterPro" id="IPR036779">
    <property type="entry name" value="LysM_dom_sf"/>
</dbReference>
<dbReference type="PANTHER" id="PTHR30404">
    <property type="entry name" value="N-ACETYLMURAMOYL-L-ALANINE AMIDASE"/>
    <property type="match status" value="1"/>
</dbReference>
<dbReference type="PATRIC" id="fig|1177154.3.peg.2381"/>
<dbReference type="SMART" id="SM00646">
    <property type="entry name" value="Ami_3"/>
    <property type="match status" value="1"/>
</dbReference>
<dbReference type="Pfam" id="PF01476">
    <property type="entry name" value="LysM"/>
    <property type="match status" value="1"/>
</dbReference>
<evidence type="ECO:0000256" key="1">
    <source>
        <dbReference type="ARBA" id="ARBA00001561"/>
    </source>
</evidence>
<proteinExistence type="inferred from homology"/>
<dbReference type="InterPro" id="IPR021731">
    <property type="entry name" value="AMIN_dom"/>
</dbReference>
<feature type="compositionally biased region" description="Low complexity" evidence="10">
    <location>
        <begin position="145"/>
        <end position="159"/>
    </location>
</feature>
<evidence type="ECO:0000313" key="13">
    <source>
        <dbReference type="Proteomes" id="UP000029444"/>
    </source>
</evidence>
<dbReference type="OrthoDB" id="9806267at2"/>
<evidence type="ECO:0000256" key="4">
    <source>
        <dbReference type="ARBA" id="ARBA00011901"/>
    </source>
</evidence>
<dbReference type="InterPro" id="IPR002508">
    <property type="entry name" value="MurNAc-LAA_cat"/>
</dbReference>
<evidence type="ECO:0000313" key="12">
    <source>
        <dbReference type="EMBL" id="KGD64294.1"/>
    </source>
</evidence>
<dbReference type="AlphaFoldDB" id="A0A095SIU8"/>
<reference evidence="12 13" key="1">
    <citation type="submission" date="2012-09" db="EMBL/GenBank/DDBJ databases">
        <title>Genome Sequence of alkane-degrading Bacterium Alcanivorax sp. 19-m-6.</title>
        <authorList>
            <person name="Lai Q."/>
            <person name="Shao Z."/>
        </authorList>
    </citation>
    <scope>NUCLEOTIDE SEQUENCE [LARGE SCALE GENOMIC DNA]</scope>
    <source>
        <strain evidence="12 13">19-m-6</strain>
    </source>
</reference>
<evidence type="ECO:0000256" key="6">
    <source>
        <dbReference type="ARBA" id="ARBA00022764"/>
    </source>
</evidence>
<keyword evidence="7" id="KW-0378">Hydrolase</keyword>
<name>A0A095SIU8_9GAMM</name>
<dbReference type="RefSeq" id="WP_052041568.1">
    <property type="nucleotide sequence ID" value="NZ_ARXV01000009.1"/>
</dbReference>
<dbReference type="EMBL" id="ARXV01000009">
    <property type="protein sequence ID" value="KGD64294.1"/>
    <property type="molecule type" value="Genomic_DNA"/>
</dbReference>
<dbReference type="eggNOG" id="COG0860">
    <property type="taxonomic scope" value="Bacteria"/>
</dbReference>
<evidence type="ECO:0000259" key="11">
    <source>
        <dbReference type="PROSITE" id="PS51782"/>
    </source>
</evidence>
<dbReference type="STRING" id="1177154.Y5S_02349"/>
<dbReference type="Pfam" id="PF11741">
    <property type="entry name" value="AMIN"/>
    <property type="match status" value="1"/>
</dbReference>
<dbReference type="Gene3D" id="3.40.630.40">
    <property type="entry name" value="Zn-dependent exopeptidases"/>
    <property type="match status" value="1"/>
</dbReference>
<keyword evidence="13" id="KW-1185">Reference proteome</keyword>
<dbReference type="GO" id="GO:0071555">
    <property type="term" value="P:cell wall organization"/>
    <property type="evidence" value="ECO:0007669"/>
    <property type="project" value="UniProtKB-KW"/>
</dbReference>
<dbReference type="Gene3D" id="3.10.350.10">
    <property type="entry name" value="LysM domain"/>
    <property type="match status" value="1"/>
</dbReference>
<dbReference type="PROSITE" id="PS51782">
    <property type="entry name" value="LYSM"/>
    <property type="match status" value="1"/>
</dbReference>
<organism evidence="12 13">
    <name type="scientific">Alcanivorax nanhaiticus</name>
    <dbReference type="NCBI Taxonomy" id="1177154"/>
    <lineage>
        <taxon>Bacteria</taxon>
        <taxon>Pseudomonadati</taxon>
        <taxon>Pseudomonadota</taxon>
        <taxon>Gammaproteobacteria</taxon>
        <taxon>Oceanospirillales</taxon>
        <taxon>Alcanivoracaceae</taxon>
        <taxon>Alcanivorax</taxon>
    </lineage>
</organism>
<dbReference type="SUPFAM" id="SSF54106">
    <property type="entry name" value="LysM domain"/>
    <property type="match status" value="1"/>
</dbReference>
<dbReference type="GO" id="GO:0009253">
    <property type="term" value="P:peptidoglycan catabolic process"/>
    <property type="evidence" value="ECO:0007669"/>
    <property type="project" value="InterPro"/>
</dbReference>